<feature type="compositionally biased region" description="Basic and acidic residues" evidence="1">
    <location>
        <begin position="101"/>
        <end position="124"/>
    </location>
</feature>
<keyword evidence="6" id="KW-1185">Reference proteome</keyword>
<sequence length="394" mass="45277">MFDDLNDFNFFSESEDEKISQIPPKMPNNPSSMQNNSNTQISQQRLNFQSLPPFNLVAPTNMPFQPPQMQQPPQQPIQSFQSFQPNPNIQMNHQINQQVKEPPKERKPRKPRESKDNQSKEMIPKIEPQVANSSQPSFNRSNQMFQPPNFSIPIMPPPNLQNLVPQKAPLKFEPKPIQPEQKMPVNTITSIEQLNQQILSQKNIVNLVPFNPSGPIPMQINSQLQSAQLSNASNRQVKIEKQEKVEKEKRPRKPKEGQNQQYDMTRGPEQDSLQSNNQSKMEAALFTNPGDVQEITKMLIKDLSKGELYTLYNQLKKHVQQEIGQDKINLGPPLLQSEPPTKQEKLVIEQKIKQQAQMNNQNIQNYMNHDFLGNGNQFDETSNISPFDDNISDQ</sequence>
<feature type="compositionally biased region" description="Basic and acidic residues" evidence="1">
    <location>
        <begin position="237"/>
        <end position="249"/>
    </location>
</feature>
<organism evidence="3">
    <name type="scientific">Hexamita inflata</name>
    <dbReference type="NCBI Taxonomy" id="28002"/>
    <lineage>
        <taxon>Eukaryota</taxon>
        <taxon>Metamonada</taxon>
        <taxon>Diplomonadida</taxon>
        <taxon>Hexamitidae</taxon>
        <taxon>Hexamitinae</taxon>
        <taxon>Hexamita</taxon>
    </lineage>
</organism>
<feature type="compositionally biased region" description="Low complexity" evidence="1">
    <location>
        <begin position="28"/>
        <end position="38"/>
    </location>
</feature>
<reference evidence="3" key="1">
    <citation type="submission" date="2023-06" db="EMBL/GenBank/DDBJ databases">
        <authorList>
            <person name="Kurt Z."/>
        </authorList>
    </citation>
    <scope>NUCLEOTIDE SEQUENCE</scope>
</reference>
<dbReference type="EMBL" id="CATOUU010000721">
    <property type="protein sequence ID" value="CAI9944042.1"/>
    <property type="molecule type" value="Genomic_DNA"/>
</dbReference>
<feature type="compositionally biased region" description="Polar residues" evidence="1">
    <location>
        <begin position="130"/>
        <end position="146"/>
    </location>
</feature>
<evidence type="ECO:0000313" key="3">
    <source>
        <dbReference type="EMBL" id="CAI9944042.1"/>
    </source>
</evidence>
<feature type="compositionally biased region" description="Low complexity" evidence="1">
    <location>
        <begin position="76"/>
        <end position="87"/>
    </location>
</feature>
<feature type="compositionally biased region" description="Low complexity" evidence="1">
    <location>
        <begin position="226"/>
        <end position="236"/>
    </location>
</feature>
<feature type="compositionally biased region" description="Pro residues" evidence="1">
    <location>
        <begin position="64"/>
        <end position="75"/>
    </location>
</feature>
<protein>
    <submittedName>
        <fullName evidence="4">Hypothetical_protein</fullName>
    </submittedName>
</protein>
<accession>A0AA86Q059</accession>
<feature type="region of interest" description="Disordered" evidence="1">
    <location>
        <begin position="226"/>
        <end position="277"/>
    </location>
</feature>
<dbReference type="EMBL" id="CAXDID020000083">
    <property type="protein sequence ID" value="CAL6019421.1"/>
    <property type="molecule type" value="Genomic_DNA"/>
</dbReference>
<evidence type="ECO:0000313" key="4">
    <source>
        <dbReference type="EMBL" id="CAL6006295.1"/>
    </source>
</evidence>
<proteinExistence type="predicted"/>
<gene>
    <name evidence="4" type="ORF">HINF_LOCUS20091</name>
    <name evidence="5" type="ORF">HINF_LOCUS26938</name>
    <name evidence="3" type="ORF">HINF_LOCUS31687</name>
    <name evidence="2" type="ORF">HINF_LOCUS4361</name>
</gene>
<feature type="compositionally biased region" description="Polar residues" evidence="1">
    <location>
        <begin position="39"/>
        <end position="52"/>
    </location>
</feature>
<reference evidence="4 6" key="2">
    <citation type="submission" date="2024-07" db="EMBL/GenBank/DDBJ databases">
        <authorList>
            <person name="Akdeniz Z."/>
        </authorList>
    </citation>
    <scope>NUCLEOTIDE SEQUENCE [LARGE SCALE GENOMIC DNA]</scope>
</reference>
<evidence type="ECO:0000313" key="5">
    <source>
        <dbReference type="EMBL" id="CAL6019421.1"/>
    </source>
</evidence>
<dbReference type="Proteomes" id="UP001642409">
    <property type="component" value="Unassembled WGS sequence"/>
</dbReference>
<dbReference type="AlphaFoldDB" id="A0AA86Q059"/>
<dbReference type="EMBL" id="CATOUU010000108">
    <property type="protein sequence ID" value="CAI9916716.1"/>
    <property type="molecule type" value="Genomic_DNA"/>
</dbReference>
<feature type="region of interest" description="Disordered" evidence="1">
    <location>
        <begin position="1"/>
        <end position="150"/>
    </location>
</feature>
<feature type="compositionally biased region" description="Polar residues" evidence="1">
    <location>
        <begin position="374"/>
        <end position="385"/>
    </location>
</feature>
<evidence type="ECO:0000313" key="6">
    <source>
        <dbReference type="Proteomes" id="UP001642409"/>
    </source>
</evidence>
<feature type="region of interest" description="Disordered" evidence="1">
    <location>
        <begin position="371"/>
        <end position="394"/>
    </location>
</feature>
<comment type="caution">
    <text evidence="3">The sequence shown here is derived from an EMBL/GenBank/DDBJ whole genome shotgun (WGS) entry which is preliminary data.</text>
</comment>
<feature type="compositionally biased region" description="Polar residues" evidence="1">
    <location>
        <begin position="88"/>
        <end position="99"/>
    </location>
</feature>
<dbReference type="EMBL" id="CAXDID020000053">
    <property type="protein sequence ID" value="CAL6006295.1"/>
    <property type="molecule type" value="Genomic_DNA"/>
</dbReference>
<evidence type="ECO:0000256" key="1">
    <source>
        <dbReference type="SAM" id="MobiDB-lite"/>
    </source>
</evidence>
<name>A0AA86Q059_9EUKA</name>
<evidence type="ECO:0000313" key="2">
    <source>
        <dbReference type="EMBL" id="CAI9916716.1"/>
    </source>
</evidence>